<reference evidence="1 2" key="1">
    <citation type="journal article" date="2018" name="Biotechnol. Adv.">
        <title>Improved genomic resources and new bioinformatic workflow for the carcinogenic parasite Clonorchis sinensis: Biotechnological implications.</title>
        <authorList>
            <person name="Wang D."/>
            <person name="Korhonen P.K."/>
            <person name="Gasser R.B."/>
            <person name="Young N.D."/>
        </authorList>
    </citation>
    <scope>NUCLEOTIDE SEQUENCE [LARGE SCALE GENOMIC DNA]</scope>
    <source>
        <strain evidence="1">Cs-k2</strain>
    </source>
</reference>
<proteinExistence type="predicted"/>
<gene>
    <name evidence="1" type="ORF">CSKR_200384</name>
</gene>
<organism evidence="1 2">
    <name type="scientific">Clonorchis sinensis</name>
    <name type="common">Chinese liver fluke</name>
    <dbReference type="NCBI Taxonomy" id="79923"/>
    <lineage>
        <taxon>Eukaryota</taxon>
        <taxon>Metazoa</taxon>
        <taxon>Spiralia</taxon>
        <taxon>Lophotrochozoa</taxon>
        <taxon>Platyhelminthes</taxon>
        <taxon>Trematoda</taxon>
        <taxon>Digenea</taxon>
        <taxon>Opisthorchiida</taxon>
        <taxon>Opisthorchiata</taxon>
        <taxon>Opisthorchiidae</taxon>
        <taxon>Clonorchis</taxon>
    </lineage>
</organism>
<reference evidence="1 2" key="2">
    <citation type="journal article" date="2021" name="Genomics">
        <title>High-quality reference genome for Clonorchis sinensis.</title>
        <authorList>
            <person name="Young N.D."/>
            <person name="Stroehlein A.J."/>
            <person name="Kinkar L."/>
            <person name="Wang T."/>
            <person name="Sohn W.M."/>
            <person name="Chang B.C.H."/>
            <person name="Kaur P."/>
            <person name="Weisz D."/>
            <person name="Dudchenko O."/>
            <person name="Aiden E.L."/>
            <person name="Korhonen P.K."/>
            <person name="Gasser R.B."/>
        </authorList>
    </citation>
    <scope>NUCLEOTIDE SEQUENCE [LARGE SCALE GENOMIC DNA]</scope>
    <source>
        <strain evidence="1">Cs-k2</strain>
    </source>
</reference>
<evidence type="ECO:0000313" key="1">
    <source>
        <dbReference type="EMBL" id="KAG5447066.1"/>
    </source>
</evidence>
<dbReference type="EMBL" id="NIRI02000042">
    <property type="protein sequence ID" value="KAG5447066.1"/>
    <property type="molecule type" value="Genomic_DNA"/>
</dbReference>
<evidence type="ECO:0000313" key="2">
    <source>
        <dbReference type="Proteomes" id="UP000286415"/>
    </source>
</evidence>
<keyword evidence="2" id="KW-1185">Reference proteome</keyword>
<comment type="caution">
    <text evidence="1">The sequence shown here is derived from an EMBL/GenBank/DDBJ whole genome shotgun (WGS) entry which is preliminary data.</text>
</comment>
<name>A0A8T1ME02_CLOSI</name>
<dbReference type="Proteomes" id="UP000286415">
    <property type="component" value="Unassembled WGS sequence"/>
</dbReference>
<accession>A0A8T1ME02</accession>
<dbReference type="AlphaFoldDB" id="A0A8T1ME02"/>
<sequence length="53" mass="5700">MIATAEQDKTGNEIMQTARLVMLPQQVGVCLGNNRIPHVCSLPLPSGRPWVAG</sequence>
<protein>
    <submittedName>
        <fullName evidence="1">Uncharacterized protein</fullName>
    </submittedName>
</protein>